<proteinExistence type="predicted"/>
<evidence type="ECO:0000313" key="1">
    <source>
        <dbReference type="EMBL" id="AEI11098.1"/>
    </source>
</evidence>
<evidence type="ECO:0000313" key="2">
    <source>
        <dbReference type="Proteomes" id="UP000000485"/>
    </source>
</evidence>
<gene>
    <name evidence="1" type="ordered locus">Celgi_0578</name>
</gene>
<dbReference type="Proteomes" id="UP000000485">
    <property type="component" value="Chromosome"/>
</dbReference>
<dbReference type="STRING" id="593907.Celgi_0578"/>
<name>F8A6N8_CELGA</name>
<dbReference type="AlphaFoldDB" id="F8A6N8"/>
<accession>F8A6N8</accession>
<sequence length="109" mass="11238">MGIEIGVDVGRLQEHARHVAGHADRMAGLAGRSMVERAGPDAFGVVMTPLALGFAVSQEACTRAITSLAIALEATAAGIAVSTAAYQHVEDAVVTTLERGRALVEGLTR</sequence>
<protein>
    <submittedName>
        <fullName evidence="1">Uncharacterized protein</fullName>
    </submittedName>
</protein>
<keyword evidence="2" id="KW-1185">Reference proteome</keyword>
<organism evidence="1 2">
    <name type="scientific">Cellulomonas gilvus (strain ATCC 13127 / NRRL B-14078)</name>
    <name type="common">Cellvibrio gilvus</name>
    <dbReference type="NCBI Taxonomy" id="593907"/>
    <lineage>
        <taxon>Bacteria</taxon>
        <taxon>Bacillati</taxon>
        <taxon>Actinomycetota</taxon>
        <taxon>Actinomycetes</taxon>
        <taxon>Micrococcales</taxon>
        <taxon>Cellulomonadaceae</taxon>
        <taxon>Cellulomonas</taxon>
    </lineage>
</organism>
<dbReference type="KEGG" id="cga:Celgi_0578"/>
<dbReference type="RefSeq" id="WP_013882621.1">
    <property type="nucleotide sequence ID" value="NC_015671.1"/>
</dbReference>
<dbReference type="EMBL" id="CP002665">
    <property type="protein sequence ID" value="AEI11098.1"/>
    <property type="molecule type" value="Genomic_DNA"/>
</dbReference>
<dbReference type="HOGENOM" id="CLU_2179113_0_0_11"/>
<reference evidence="2" key="1">
    <citation type="submission" date="2011-04" db="EMBL/GenBank/DDBJ databases">
        <title>Complete sequence of Cellvibrio gilvus ATCC 13127.</title>
        <authorList>
            <person name="Lucas S."/>
            <person name="Han J."/>
            <person name="Lapidus A."/>
            <person name="Cheng J.-F."/>
            <person name="Goodwin L."/>
            <person name="Pitluck S."/>
            <person name="Peters L."/>
            <person name="Munk A."/>
            <person name="Detter J.C."/>
            <person name="Han C."/>
            <person name="Tapia R."/>
            <person name="Land M."/>
            <person name="Hauser L."/>
            <person name="Kyrpides N."/>
            <person name="Ivanova N."/>
            <person name="Ovchinnikova G."/>
            <person name="Pagani I."/>
            <person name="Mead D."/>
            <person name="Brumm P."/>
            <person name="Woyke T."/>
        </authorList>
    </citation>
    <scope>NUCLEOTIDE SEQUENCE [LARGE SCALE GENOMIC DNA]</scope>
    <source>
        <strain evidence="2">ATCC 13127 / NRRL B-14078</strain>
    </source>
</reference>